<dbReference type="InterPro" id="IPR000477">
    <property type="entry name" value="RT_dom"/>
</dbReference>
<dbReference type="PANTHER" id="PTHR37984:SF5">
    <property type="entry name" value="PROTEIN NYNRIN-LIKE"/>
    <property type="match status" value="1"/>
</dbReference>
<dbReference type="InterPro" id="IPR012337">
    <property type="entry name" value="RNaseH-like_sf"/>
</dbReference>
<reference evidence="2 3" key="1">
    <citation type="submission" date="2021-07" db="EMBL/GenBank/DDBJ databases">
        <title>The Aristolochia fimbriata genome: insights into angiosperm evolution, floral development and chemical biosynthesis.</title>
        <authorList>
            <person name="Jiao Y."/>
        </authorList>
    </citation>
    <scope>NUCLEOTIDE SEQUENCE [LARGE SCALE GENOMIC DNA]</scope>
    <source>
        <strain evidence="2">IBCAS-2021</strain>
        <tissue evidence="2">Leaf</tissue>
    </source>
</reference>
<dbReference type="InterPro" id="IPR050951">
    <property type="entry name" value="Retrovirus_Pol_polyprotein"/>
</dbReference>
<dbReference type="FunFam" id="3.30.420.10:FF:000032">
    <property type="entry name" value="Retrovirus-related Pol polyprotein from transposon 297-like Protein"/>
    <property type="match status" value="1"/>
</dbReference>
<feature type="domain" description="Integrase catalytic" evidence="1">
    <location>
        <begin position="456"/>
        <end position="628"/>
    </location>
</feature>
<comment type="caution">
    <text evidence="2">The sequence shown here is derived from an EMBL/GenBank/DDBJ whole genome shotgun (WGS) entry which is preliminary data.</text>
</comment>
<dbReference type="CDD" id="cd01647">
    <property type="entry name" value="RT_LTR"/>
    <property type="match status" value="1"/>
</dbReference>
<dbReference type="Pfam" id="PF00078">
    <property type="entry name" value="RVT_1"/>
    <property type="match status" value="1"/>
</dbReference>
<dbReference type="Pfam" id="PF00665">
    <property type="entry name" value="rve"/>
    <property type="match status" value="1"/>
</dbReference>
<dbReference type="GO" id="GO:0015074">
    <property type="term" value="P:DNA integration"/>
    <property type="evidence" value="ECO:0007669"/>
    <property type="project" value="InterPro"/>
</dbReference>
<proteinExistence type="predicted"/>
<sequence>MKKKSDAPVVIYTLRAAIARARAYDSVMVNHISVADSNQVDDEFILDEAPATFEEGGQSTVDKLKKVDLGTKEDPRLTFLSASLSAEEEVEYMPLLHEYCDIFAWNYTKMLVLDPRVAEHKLAVHPSVQPVKQMQRRFCPKLVPKIEKEVDKLIAANFIREVKYPSRTANIVPVKKKNGQIWVCIDFRDLNKACPKDDFPLPITELMADATTGHEALSFLDGSSGYNQIRMDPKNEEPTAFRTPKGIFCYKVMSFGLKNAGATYQRAMQNIFDDFLHKHVECYVDDLVVKTKELSDHLLDLRAVFERLRRFQLKMNPLKYAFGVTSGEFEVKKLELVPFWTHAGELLAQIPEASLHYVPRSKNGSADVLAGIAASLAQFDERPNEVPIYERWVVPPPIEEEVEEEQIEEMEVSFPISASQNEAGDWDATEMARTCRPCQLHAYYVHQPQEPLHPTIASWPFEVWGMDIIGPITPRSDSDRQYILAVTDYFSKWAEAAAYREVKATTVANFIRTQIIYRYGVPRYIVTDNGMSSKNRVMDRLCKKFRIQQWTSSAYNPTANGLAEAFNKTLCKILKKMICANKKSWDEKLGEALWAYKTSFRTLTQSTTYSLVYGTEAVLPLEVQLPSLRIAIREGLTTEECAQLRLAELESLDEQRLEAQQWLECYQSRMTRAFNKKVRLRSFQKGDLVLAVRRPMLFTSKTGGKFAPKWEGQYVVQEAYTNRAYKLVTSNGSELLITNGKFLK</sequence>
<evidence type="ECO:0000313" key="2">
    <source>
        <dbReference type="EMBL" id="KAG9442376.1"/>
    </source>
</evidence>
<dbReference type="SUPFAM" id="SSF53098">
    <property type="entry name" value="Ribonuclease H-like"/>
    <property type="match status" value="1"/>
</dbReference>
<evidence type="ECO:0000313" key="3">
    <source>
        <dbReference type="Proteomes" id="UP000825729"/>
    </source>
</evidence>
<dbReference type="AlphaFoldDB" id="A0AAV7E3D3"/>
<dbReference type="Gene3D" id="3.30.70.270">
    <property type="match status" value="1"/>
</dbReference>
<dbReference type="GO" id="GO:0003676">
    <property type="term" value="F:nucleic acid binding"/>
    <property type="evidence" value="ECO:0007669"/>
    <property type="project" value="InterPro"/>
</dbReference>
<accession>A0AAV7E3D3</accession>
<dbReference type="Proteomes" id="UP000825729">
    <property type="component" value="Unassembled WGS sequence"/>
</dbReference>
<dbReference type="InterPro" id="IPR043128">
    <property type="entry name" value="Rev_trsase/Diguanyl_cyclase"/>
</dbReference>
<dbReference type="PANTHER" id="PTHR37984">
    <property type="entry name" value="PROTEIN CBG26694"/>
    <property type="match status" value="1"/>
</dbReference>
<gene>
    <name evidence="2" type="ORF">H6P81_018230</name>
</gene>
<keyword evidence="3" id="KW-1185">Reference proteome</keyword>
<dbReference type="InterPro" id="IPR036397">
    <property type="entry name" value="RNaseH_sf"/>
</dbReference>
<dbReference type="EMBL" id="JAINDJ010000007">
    <property type="protein sequence ID" value="KAG9442376.1"/>
    <property type="molecule type" value="Genomic_DNA"/>
</dbReference>
<dbReference type="PROSITE" id="PS50994">
    <property type="entry name" value="INTEGRASE"/>
    <property type="match status" value="1"/>
</dbReference>
<dbReference type="Gene3D" id="3.30.420.10">
    <property type="entry name" value="Ribonuclease H-like superfamily/Ribonuclease H"/>
    <property type="match status" value="1"/>
</dbReference>
<dbReference type="InterPro" id="IPR001584">
    <property type="entry name" value="Integrase_cat-core"/>
</dbReference>
<dbReference type="InterPro" id="IPR043502">
    <property type="entry name" value="DNA/RNA_pol_sf"/>
</dbReference>
<protein>
    <recommendedName>
        <fullName evidence="1">Integrase catalytic domain-containing protein</fullName>
    </recommendedName>
</protein>
<evidence type="ECO:0000259" key="1">
    <source>
        <dbReference type="PROSITE" id="PS50994"/>
    </source>
</evidence>
<organism evidence="2 3">
    <name type="scientific">Aristolochia fimbriata</name>
    <name type="common">White veined hardy Dutchman's pipe vine</name>
    <dbReference type="NCBI Taxonomy" id="158543"/>
    <lineage>
        <taxon>Eukaryota</taxon>
        <taxon>Viridiplantae</taxon>
        <taxon>Streptophyta</taxon>
        <taxon>Embryophyta</taxon>
        <taxon>Tracheophyta</taxon>
        <taxon>Spermatophyta</taxon>
        <taxon>Magnoliopsida</taxon>
        <taxon>Magnoliidae</taxon>
        <taxon>Piperales</taxon>
        <taxon>Aristolochiaceae</taxon>
        <taxon>Aristolochia</taxon>
    </lineage>
</organism>
<name>A0AAV7E3D3_ARIFI</name>
<dbReference type="SUPFAM" id="SSF56672">
    <property type="entry name" value="DNA/RNA polymerases"/>
    <property type="match status" value="1"/>
</dbReference>
<dbReference type="Gene3D" id="3.10.10.10">
    <property type="entry name" value="HIV Type 1 Reverse Transcriptase, subunit A, domain 1"/>
    <property type="match status" value="1"/>
</dbReference>